<gene>
    <name evidence="1" type="ORF">BJ554DRAFT_4772</name>
</gene>
<keyword evidence="2" id="KW-1185">Reference proteome</keyword>
<feature type="non-terminal residue" evidence="1">
    <location>
        <position position="1"/>
    </location>
</feature>
<name>A0A8H7ZZR0_9FUNG</name>
<evidence type="ECO:0000313" key="2">
    <source>
        <dbReference type="Proteomes" id="UP000673691"/>
    </source>
</evidence>
<comment type="caution">
    <text evidence="1">The sequence shown here is derived from an EMBL/GenBank/DDBJ whole genome shotgun (WGS) entry which is preliminary data.</text>
</comment>
<dbReference type="Proteomes" id="UP000673691">
    <property type="component" value="Unassembled WGS sequence"/>
</dbReference>
<evidence type="ECO:0000313" key="1">
    <source>
        <dbReference type="EMBL" id="KAG5462523.1"/>
    </source>
</evidence>
<organism evidence="1 2">
    <name type="scientific">Olpidium bornovanus</name>
    <dbReference type="NCBI Taxonomy" id="278681"/>
    <lineage>
        <taxon>Eukaryota</taxon>
        <taxon>Fungi</taxon>
        <taxon>Fungi incertae sedis</taxon>
        <taxon>Olpidiomycota</taxon>
        <taxon>Olpidiomycotina</taxon>
        <taxon>Olpidiomycetes</taxon>
        <taxon>Olpidiales</taxon>
        <taxon>Olpidiaceae</taxon>
        <taxon>Olpidium</taxon>
    </lineage>
</organism>
<protein>
    <submittedName>
        <fullName evidence="1">Uncharacterized protein</fullName>
    </submittedName>
</protein>
<proteinExistence type="predicted"/>
<dbReference type="EMBL" id="JAEFCI010002018">
    <property type="protein sequence ID" value="KAG5462523.1"/>
    <property type="molecule type" value="Genomic_DNA"/>
</dbReference>
<dbReference type="AlphaFoldDB" id="A0A8H7ZZR0"/>
<accession>A0A8H7ZZR0</accession>
<sequence>RPAAGRGGGAFSYRGVTPDGSDGVGEIQLASLLSALSPPAAPDLQLFAAAAAAANERGKEEDITAYGDAGAGWMDRREFFFSYHLIRRPGHGAGALLQLGRFFLFVKFFFLPPYYIAPVPW</sequence>
<reference evidence="1 2" key="1">
    <citation type="journal article" name="Sci. Rep.">
        <title>Genome-scale phylogenetic analyses confirm Olpidium as the closest living zoosporic fungus to the non-flagellated, terrestrial fungi.</title>
        <authorList>
            <person name="Chang Y."/>
            <person name="Rochon D."/>
            <person name="Sekimoto S."/>
            <person name="Wang Y."/>
            <person name="Chovatia M."/>
            <person name="Sandor L."/>
            <person name="Salamov A."/>
            <person name="Grigoriev I.V."/>
            <person name="Stajich J.E."/>
            <person name="Spatafora J.W."/>
        </authorList>
    </citation>
    <scope>NUCLEOTIDE SEQUENCE [LARGE SCALE GENOMIC DNA]</scope>
    <source>
        <strain evidence="1">S191</strain>
    </source>
</reference>